<dbReference type="GO" id="GO:0004372">
    <property type="term" value="F:glycine hydroxymethyltransferase activity"/>
    <property type="evidence" value="ECO:0007669"/>
    <property type="project" value="TreeGrafter"/>
</dbReference>
<protein>
    <recommendedName>
        <fullName evidence="3">Serine hydroxymethyltransferase-like domain-containing protein</fullName>
    </recommendedName>
</protein>
<comment type="caution">
    <text evidence="4">The sequence shown here is derived from an EMBL/GenBank/DDBJ whole genome shotgun (WGS) entry which is preliminary data.</text>
</comment>
<evidence type="ECO:0000259" key="3">
    <source>
        <dbReference type="Pfam" id="PF00464"/>
    </source>
</evidence>
<feature type="domain" description="Serine hydroxymethyltransferase-like" evidence="3">
    <location>
        <begin position="2"/>
        <end position="80"/>
    </location>
</feature>
<reference evidence="4" key="1">
    <citation type="journal article" date="2014" name="Front. Microbiol.">
        <title>High frequency of phylogenetically diverse reductive dehalogenase-homologous genes in deep subseafloor sedimentary metagenomes.</title>
        <authorList>
            <person name="Kawai M."/>
            <person name="Futagami T."/>
            <person name="Toyoda A."/>
            <person name="Takaki Y."/>
            <person name="Nishi S."/>
            <person name="Hori S."/>
            <person name="Arai W."/>
            <person name="Tsubouchi T."/>
            <person name="Morono Y."/>
            <person name="Uchiyama I."/>
            <person name="Ito T."/>
            <person name="Fujiyama A."/>
            <person name="Inagaki F."/>
            <person name="Takami H."/>
        </authorList>
    </citation>
    <scope>NUCLEOTIDE SEQUENCE</scope>
    <source>
        <strain evidence="4">Expedition CK06-06</strain>
    </source>
</reference>
<proteinExistence type="predicted"/>
<evidence type="ECO:0000256" key="2">
    <source>
        <dbReference type="ARBA" id="ARBA00022898"/>
    </source>
</evidence>
<dbReference type="AlphaFoldDB" id="X0U7Y2"/>
<organism evidence="4">
    <name type="scientific">marine sediment metagenome</name>
    <dbReference type="NCBI Taxonomy" id="412755"/>
    <lineage>
        <taxon>unclassified sequences</taxon>
        <taxon>metagenomes</taxon>
        <taxon>ecological metagenomes</taxon>
    </lineage>
</organism>
<dbReference type="InterPro" id="IPR015422">
    <property type="entry name" value="PyrdxlP-dep_Trfase_small"/>
</dbReference>
<evidence type="ECO:0000256" key="1">
    <source>
        <dbReference type="ARBA" id="ARBA00001933"/>
    </source>
</evidence>
<name>X0U7Y2_9ZZZZ</name>
<dbReference type="InterPro" id="IPR049943">
    <property type="entry name" value="Ser_HO-MeTrfase-like"/>
</dbReference>
<dbReference type="InterPro" id="IPR039429">
    <property type="entry name" value="SHMT-like_dom"/>
</dbReference>
<gene>
    <name evidence="4" type="ORF">S01H1_34182</name>
</gene>
<dbReference type="Pfam" id="PF00464">
    <property type="entry name" value="SHMT"/>
    <property type="match status" value="1"/>
</dbReference>
<comment type="cofactor">
    <cofactor evidence="1">
        <name>pyridoxal 5'-phosphate</name>
        <dbReference type="ChEBI" id="CHEBI:597326"/>
    </cofactor>
</comment>
<dbReference type="GO" id="GO:0046653">
    <property type="term" value="P:tetrahydrofolate metabolic process"/>
    <property type="evidence" value="ECO:0007669"/>
    <property type="project" value="TreeGrafter"/>
</dbReference>
<accession>X0U7Y2</accession>
<dbReference type="GO" id="GO:0005829">
    <property type="term" value="C:cytosol"/>
    <property type="evidence" value="ECO:0007669"/>
    <property type="project" value="TreeGrafter"/>
</dbReference>
<evidence type="ECO:0000313" key="4">
    <source>
        <dbReference type="EMBL" id="GAG01665.1"/>
    </source>
</evidence>
<dbReference type="GO" id="GO:0019264">
    <property type="term" value="P:glycine biosynthetic process from serine"/>
    <property type="evidence" value="ECO:0007669"/>
    <property type="project" value="TreeGrafter"/>
</dbReference>
<dbReference type="EMBL" id="BARS01021262">
    <property type="protein sequence ID" value="GAG01665.1"/>
    <property type="molecule type" value="Genomic_DNA"/>
</dbReference>
<dbReference type="GO" id="GO:0030170">
    <property type="term" value="F:pyridoxal phosphate binding"/>
    <property type="evidence" value="ECO:0007669"/>
    <property type="project" value="TreeGrafter"/>
</dbReference>
<dbReference type="Gene3D" id="3.90.1150.10">
    <property type="entry name" value="Aspartate Aminotransferase, domain 1"/>
    <property type="match status" value="1"/>
</dbReference>
<keyword evidence="2" id="KW-0663">Pyridoxal phosphate</keyword>
<sequence>LRIVSGGTDNHLLLVDLRGQGVTGKQAEEALEAVGIIVNRNAIPFDSRPPQVTSGIRLGTPAVTSRGFGPDEMKRIAQLIIKAIANIGNEQKYREVRQEVAGITSRFPVPGLDA</sequence>
<dbReference type="SUPFAM" id="SSF53383">
    <property type="entry name" value="PLP-dependent transferases"/>
    <property type="match status" value="1"/>
</dbReference>
<dbReference type="PANTHER" id="PTHR11680:SF35">
    <property type="entry name" value="SERINE HYDROXYMETHYLTRANSFERASE 1"/>
    <property type="match status" value="1"/>
</dbReference>
<dbReference type="InterPro" id="IPR015424">
    <property type="entry name" value="PyrdxlP-dep_Trfase"/>
</dbReference>
<dbReference type="PANTHER" id="PTHR11680">
    <property type="entry name" value="SERINE HYDROXYMETHYLTRANSFERASE"/>
    <property type="match status" value="1"/>
</dbReference>
<feature type="non-terminal residue" evidence="4">
    <location>
        <position position="1"/>
    </location>
</feature>